<dbReference type="InterPro" id="IPR000477">
    <property type="entry name" value="RT_dom"/>
</dbReference>
<dbReference type="Gene3D" id="3.30.70.270">
    <property type="match status" value="1"/>
</dbReference>
<dbReference type="InterPro" id="IPR050951">
    <property type="entry name" value="Retrovirus_Pol_polyprotein"/>
</dbReference>
<gene>
    <name evidence="4" type="ORF">NDU88_001978</name>
</gene>
<evidence type="ECO:0000313" key="5">
    <source>
        <dbReference type="Proteomes" id="UP001066276"/>
    </source>
</evidence>
<evidence type="ECO:0000256" key="2">
    <source>
        <dbReference type="ARBA" id="ARBA00012180"/>
    </source>
</evidence>
<dbReference type="EMBL" id="JANPWB010000011">
    <property type="protein sequence ID" value="KAJ1123509.1"/>
    <property type="molecule type" value="Genomic_DNA"/>
</dbReference>
<dbReference type="AlphaFoldDB" id="A0AAV7P713"/>
<name>A0AAV7P713_PLEWA</name>
<comment type="similarity">
    <text evidence="1">Belongs to the beta type-B retroviral polymerase family. HERV class-II K(HML-2) pol subfamily.</text>
</comment>
<sequence>MAASGSPWTIITTDYFKQKFKDVWRMSDFTAEGFDGTAIDIKGYVDTEIEFKGRLANIKLYVAEKGVNALGWRDQAKLGIILNPRACKPVLMIEESKDRDAIVLKFPQVFTDVLGKLKNYSHKIKLKSGARPVVQKLRNVPIGVRDELETILAGMVKDDVLEEIESSEWVSPIVLARKSDKPLRLCVDLRALNVNIIVNCHPLANINEVVSMLDGAKMFSALDLRSAYHQLELTEDFRHLTAFITPQGLFQFKCMPFGFASAASVFQRAMFILFHEMDTFLKCFQNDVLVYSKNVEEHKDHMLRVCEDFDEDCWNSGFVMSERKEVPREEDVVDGVDGEVRGTSDDNFGDGVGYENVENVRREDSIASRVKSEARTRYLSSKLKGFV</sequence>
<dbReference type="PANTHER" id="PTHR37984:SF9">
    <property type="entry name" value="INTEGRASE CATALYTIC DOMAIN-CONTAINING PROTEIN"/>
    <property type="match status" value="1"/>
</dbReference>
<dbReference type="InterPro" id="IPR043502">
    <property type="entry name" value="DNA/RNA_pol_sf"/>
</dbReference>
<evidence type="ECO:0000313" key="4">
    <source>
        <dbReference type="EMBL" id="KAJ1123509.1"/>
    </source>
</evidence>
<dbReference type="CDD" id="cd01647">
    <property type="entry name" value="RT_LTR"/>
    <property type="match status" value="1"/>
</dbReference>
<dbReference type="Gene3D" id="3.10.10.10">
    <property type="entry name" value="HIV Type 1 Reverse Transcriptase, subunit A, domain 1"/>
    <property type="match status" value="1"/>
</dbReference>
<evidence type="ECO:0000259" key="3">
    <source>
        <dbReference type="Pfam" id="PF00078"/>
    </source>
</evidence>
<evidence type="ECO:0000256" key="1">
    <source>
        <dbReference type="ARBA" id="ARBA00010879"/>
    </source>
</evidence>
<reference evidence="4" key="1">
    <citation type="journal article" date="2022" name="bioRxiv">
        <title>Sequencing and chromosome-scale assembly of the giantPleurodeles waltlgenome.</title>
        <authorList>
            <person name="Brown T."/>
            <person name="Elewa A."/>
            <person name="Iarovenko S."/>
            <person name="Subramanian E."/>
            <person name="Araus A.J."/>
            <person name="Petzold A."/>
            <person name="Susuki M."/>
            <person name="Suzuki K.-i.T."/>
            <person name="Hayashi T."/>
            <person name="Toyoda A."/>
            <person name="Oliveira C."/>
            <person name="Osipova E."/>
            <person name="Leigh N.D."/>
            <person name="Simon A."/>
            <person name="Yun M.H."/>
        </authorList>
    </citation>
    <scope>NUCLEOTIDE SEQUENCE</scope>
    <source>
        <strain evidence="4">20211129_DDA</strain>
        <tissue evidence="4">Liver</tissue>
    </source>
</reference>
<feature type="domain" description="Reverse transcriptase" evidence="3">
    <location>
        <begin position="178"/>
        <end position="305"/>
    </location>
</feature>
<dbReference type="InterPro" id="IPR043128">
    <property type="entry name" value="Rev_trsase/Diguanyl_cyclase"/>
</dbReference>
<comment type="caution">
    <text evidence="4">The sequence shown here is derived from an EMBL/GenBank/DDBJ whole genome shotgun (WGS) entry which is preliminary data.</text>
</comment>
<organism evidence="4 5">
    <name type="scientific">Pleurodeles waltl</name>
    <name type="common">Iberian ribbed newt</name>
    <dbReference type="NCBI Taxonomy" id="8319"/>
    <lineage>
        <taxon>Eukaryota</taxon>
        <taxon>Metazoa</taxon>
        <taxon>Chordata</taxon>
        <taxon>Craniata</taxon>
        <taxon>Vertebrata</taxon>
        <taxon>Euteleostomi</taxon>
        <taxon>Amphibia</taxon>
        <taxon>Batrachia</taxon>
        <taxon>Caudata</taxon>
        <taxon>Salamandroidea</taxon>
        <taxon>Salamandridae</taxon>
        <taxon>Pleurodelinae</taxon>
        <taxon>Pleurodeles</taxon>
    </lineage>
</organism>
<dbReference type="PANTHER" id="PTHR37984">
    <property type="entry name" value="PROTEIN CBG26694"/>
    <property type="match status" value="1"/>
</dbReference>
<dbReference type="GO" id="GO:0004523">
    <property type="term" value="F:RNA-DNA hybrid ribonuclease activity"/>
    <property type="evidence" value="ECO:0007669"/>
    <property type="project" value="UniProtKB-EC"/>
</dbReference>
<accession>A0AAV7P713</accession>
<proteinExistence type="inferred from homology"/>
<dbReference type="Pfam" id="PF00078">
    <property type="entry name" value="RVT_1"/>
    <property type="match status" value="1"/>
</dbReference>
<keyword evidence="5" id="KW-1185">Reference proteome</keyword>
<dbReference type="SUPFAM" id="SSF56672">
    <property type="entry name" value="DNA/RNA polymerases"/>
    <property type="match status" value="1"/>
</dbReference>
<dbReference type="Proteomes" id="UP001066276">
    <property type="component" value="Chromosome 7"/>
</dbReference>
<dbReference type="EC" id="3.1.26.4" evidence="2"/>
<protein>
    <recommendedName>
        <fullName evidence="2">ribonuclease H</fullName>
        <ecNumber evidence="2">3.1.26.4</ecNumber>
    </recommendedName>
</protein>